<dbReference type="PANTHER" id="PTHR11406:SF23">
    <property type="entry name" value="PHOSPHOGLYCERATE KINASE 1, CHLOROPLASTIC-RELATED"/>
    <property type="match status" value="1"/>
</dbReference>
<comment type="cofactor">
    <cofactor evidence="2">
        <name>Mg(2+)</name>
        <dbReference type="ChEBI" id="CHEBI:18420"/>
    </cofactor>
</comment>
<dbReference type="GO" id="GO:0006096">
    <property type="term" value="P:glycolytic process"/>
    <property type="evidence" value="ECO:0007669"/>
    <property type="project" value="UniProtKB-UniPathway"/>
</dbReference>
<comment type="subunit">
    <text evidence="4 13">Monomer.</text>
</comment>
<comment type="pathway">
    <text evidence="12">Carbohydrate degradation; glycolysis; pyruvate from D-glyceraldehyde 3-phosphate: step 2/5.</text>
</comment>
<keyword evidence="10" id="KW-0067">ATP-binding</keyword>
<evidence type="ECO:0000256" key="10">
    <source>
        <dbReference type="ARBA" id="ARBA00022840"/>
    </source>
</evidence>
<evidence type="ECO:0000256" key="12">
    <source>
        <dbReference type="RuleBase" id="RU000532"/>
    </source>
</evidence>
<organism evidence="14">
    <name type="scientific">Skeletonema marinoi</name>
    <dbReference type="NCBI Taxonomy" id="267567"/>
    <lineage>
        <taxon>Eukaryota</taxon>
        <taxon>Sar</taxon>
        <taxon>Stramenopiles</taxon>
        <taxon>Ochrophyta</taxon>
        <taxon>Bacillariophyta</taxon>
        <taxon>Coscinodiscophyceae</taxon>
        <taxon>Thalassiosirophycidae</taxon>
        <taxon>Thalassiosirales</taxon>
        <taxon>Skeletonemataceae</taxon>
        <taxon>Skeletonema</taxon>
        <taxon>Skeletonema marinoi-dohrnii complex</taxon>
    </lineage>
</organism>
<comment type="catalytic activity">
    <reaction evidence="1 12">
        <text>(2R)-3-phosphoglycerate + ATP = (2R)-3-phospho-glyceroyl phosphate + ADP</text>
        <dbReference type="Rhea" id="RHEA:14801"/>
        <dbReference type="ChEBI" id="CHEBI:30616"/>
        <dbReference type="ChEBI" id="CHEBI:57604"/>
        <dbReference type="ChEBI" id="CHEBI:58272"/>
        <dbReference type="ChEBI" id="CHEBI:456216"/>
        <dbReference type="EC" id="2.7.2.3"/>
    </reaction>
</comment>
<dbReference type="Gene3D" id="3.40.50.1260">
    <property type="entry name" value="Phosphoglycerate kinase, N-terminal domain"/>
    <property type="match status" value="3"/>
</dbReference>
<dbReference type="EMBL" id="HBGZ01005457">
    <property type="protein sequence ID" value="CAD9582083.1"/>
    <property type="molecule type" value="Transcribed_RNA"/>
</dbReference>
<evidence type="ECO:0000256" key="1">
    <source>
        <dbReference type="ARBA" id="ARBA00000642"/>
    </source>
</evidence>
<dbReference type="GO" id="GO:0043531">
    <property type="term" value="F:ADP binding"/>
    <property type="evidence" value="ECO:0007669"/>
    <property type="project" value="TreeGrafter"/>
</dbReference>
<evidence type="ECO:0000256" key="9">
    <source>
        <dbReference type="ARBA" id="ARBA00022777"/>
    </source>
</evidence>
<evidence type="ECO:0000313" key="14">
    <source>
        <dbReference type="EMBL" id="CAD9582083.1"/>
    </source>
</evidence>
<dbReference type="PANTHER" id="PTHR11406">
    <property type="entry name" value="PHOSPHOGLYCERATE KINASE"/>
    <property type="match status" value="1"/>
</dbReference>
<reference evidence="14" key="1">
    <citation type="submission" date="2021-01" db="EMBL/GenBank/DDBJ databases">
        <authorList>
            <person name="Corre E."/>
            <person name="Pelletier E."/>
            <person name="Niang G."/>
            <person name="Scheremetjew M."/>
            <person name="Finn R."/>
            <person name="Kale V."/>
            <person name="Holt S."/>
            <person name="Cochrane G."/>
            <person name="Meng A."/>
            <person name="Brown T."/>
            <person name="Cohen L."/>
        </authorList>
    </citation>
    <scope>NUCLEOTIDE SEQUENCE</scope>
    <source>
        <strain evidence="14">SM1012Den-03</strain>
    </source>
</reference>
<protein>
    <recommendedName>
        <fullName evidence="6 12">Phosphoglycerate kinase</fullName>
        <ecNumber evidence="5 12">2.7.2.3</ecNumber>
    </recommendedName>
</protein>
<dbReference type="GO" id="GO:0005524">
    <property type="term" value="F:ATP binding"/>
    <property type="evidence" value="ECO:0007669"/>
    <property type="project" value="UniProtKB-KW"/>
</dbReference>
<comment type="similarity">
    <text evidence="3 12">Belongs to the phosphoglycerate kinase family.</text>
</comment>
<dbReference type="InterPro" id="IPR015824">
    <property type="entry name" value="Phosphoglycerate_kinase_N"/>
</dbReference>
<dbReference type="PRINTS" id="PR00477">
    <property type="entry name" value="PHGLYCKINASE"/>
</dbReference>
<dbReference type="Pfam" id="PF00162">
    <property type="entry name" value="PGK"/>
    <property type="match status" value="2"/>
</dbReference>
<dbReference type="GO" id="GO:0005829">
    <property type="term" value="C:cytosol"/>
    <property type="evidence" value="ECO:0007669"/>
    <property type="project" value="TreeGrafter"/>
</dbReference>
<evidence type="ECO:0000256" key="11">
    <source>
        <dbReference type="ARBA" id="ARBA00022842"/>
    </source>
</evidence>
<accession>A0A7S2KNH1</accession>
<evidence type="ECO:0000256" key="5">
    <source>
        <dbReference type="ARBA" id="ARBA00013061"/>
    </source>
</evidence>
<evidence type="ECO:0000256" key="7">
    <source>
        <dbReference type="ARBA" id="ARBA00022679"/>
    </source>
</evidence>
<dbReference type="UniPathway" id="UPA00109">
    <property type="reaction ID" value="UER00185"/>
</dbReference>
<dbReference type="FunFam" id="3.40.50.1260:FF:000003">
    <property type="entry name" value="Phosphoglycerate kinase"/>
    <property type="match status" value="1"/>
</dbReference>
<keyword evidence="8" id="KW-0547">Nucleotide-binding</keyword>
<dbReference type="GO" id="GO:0004618">
    <property type="term" value="F:phosphoglycerate kinase activity"/>
    <property type="evidence" value="ECO:0007669"/>
    <property type="project" value="UniProtKB-EC"/>
</dbReference>
<dbReference type="InterPro" id="IPR036043">
    <property type="entry name" value="Phosphoglycerate_kinase_sf"/>
</dbReference>
<dbReference type="GO" id="GO:0006094">
    <property type="term" value="P:gluconeogenesis"/>
    <property type="evidence" value="ECO:0007669"/>
    <property type="project" value="TreeGrafter"/>
</dbReference>
<dbReference type="HAMAP" id="MF_00145">
    <property type="entry name" value="Phosphoglyc_kinase"/>
    <property type="match status" value="1"/>
</dbReference>
<evidence type="ECO:0000256" key="6">
    <source>
        <dbReference type="ARBA" id="ARBA00016471"/>
    </source>
</evidence>
<dbReference type="AlphaFoldDB" id="A0A7S2KNH1"/>
<keyword evidence="9 12" id="KW-0418">Kinase</keyword>
<sequence>MSLLKHKRSVDDLWPVRRKRVLVRIDFNLEINNGVIDKSKDQRIRAAIPTIRRITDQGGICILLSHMGRPTGHKFSVLKNDDAKRRRYLNIWKDEKGAGYTVYFSLLSGEIKKKILGWSSVATSAADLSEVQGTGKTDLFASLSNAEKKSLLKRFQNGDHSTTLFPHLRQYDGYHDELTLMPVATRLYELLNADPSRPPVDVHFAEDCMNANDMVASLLPGQVLLLENLRFYSDENSLIESERMIMAQHLAKYGDYFVSDAFGTSHRRNSATTVELPAIIGHGCCGYLLKKEIESYVDLLGDSPRPMLAIVGGAKVADKISLLEHILRKIDTLIIGGAMAYTFLKVAGYEIGNSFNESGQSFIDKYGGRRNIDELAQNFLIKAKACNVQVLLPVDHVCHTTCEATDSPLITETAHIPSGFMGLDIGPRTIELYRKCISQSKSVVWNGPMGVFEIPTYATGSFSIAKEMGDGTQEGLLSIIGGGASADAARMCGHASRVCHVSSGGAASLDLLEGKVLPGIDALDDLE</sequence>
<dbReference type="InterPro" id="IPR001576">
    <property type="entry name" value="Phosphoglycerate_kinase"/>
</dbReference>
<gene>
    <name evidence="14" type="ORF">SMAR0320_LOCUS3777</name>
</gene>
<evidence type="ECO:0000256" key="8">
    <source>
        <dbReference type="ARBA" id="ARBA00022741"/>
    </source>
</evidence>
<dbReference type="SUPFAM" id="SSF53748">
    <property type="entry name" value="Phosphoglycerate kinase"/>
    <property type="match status" value="1"/>
</dbReference>
<dbReference type="EC" id="2.7.2.3" evidence="5 12"/>
<proteinExistence type="inferred from homology"/>
<evidence type="ECO:0000256" key="13">
    <source>
        <dbReference type="RuleBase" id="RU000696"/>
    </source>
</evidence>
<keyword evidence="7 12" id="KW-0808">Transferase</keyword>
<evidence type="ECO:0000256" key="4">
    <source>
        <dbReference type="ARBA" id="ARBA00011245"/>
    </source>
</evidence>
<evidence type="ECO:0000256" key="2">
    <source>
        <dbReference type="ARBA" id="ARBA00001946"/>
    </source>
</evidence>
<keyword evidence="11" id="KW-0460">Magnesium</keyword>
<name>A0A7S2KNH1_9STRA</name>
<evidence type="ECO:0000256" key="3">
    <source>
        <dbReference type="ARBA" id="ARBA00008982"/>
    </source>
</evidence>